<evidence type="ECO:0000313" key="4">
    <source>
        <dbReference type="Proteomes" id="UP000037269"/>
    </source>
</evidence>
<reference evidence="3 5" key="2">
    <citation type="submission" date="2016-10" db="EMBL/GenBank/DDBJ databases">
        <authorList>
            <person name="de Groot N.N."/>
        </authorList>
    </citation>
    <scope>NUCLEOTIDE SEQUENCE [LARGE SCALE GENOMIC DNA]</scope>
    <source>
        <strain evidence="3 5">DSM 2895</strain>
    </source>
</reference>
<evidence type="ECO:0000313" key="5">
    <source>
        <dbReference type="Proteomes" id="UP000182836"/>
    </source>
</evidence>
<keyword evidence="4" id="KW-1185">Reference proteome</keyword>
<accession>A0A0D1XT84</accession>
<dbReference type="EMBL" id="LGUG01000004">
    <property type="protein sequence ID" value="KON96648.1"/>
    <property type="molecule type" value="Genomic_DNA"/>
</dbReference>
<keyword evidence="1" id="KW-0472">Membrane</keyword>
<dbReference type="RefSeq" id="WP_043066420.1">
    <property type="nucleotide sequence ID" value="NZ_BJOA01000319.1"/>
</dbReference>
<evidence type="ECO:0000313" key="2">
    <source>
        <dbReference type="EMBL" id="KON96648.1"/>
    </source>
</evidence>
<name>A0A0D1XT84_ANEMI</name>
<dbReference type="Pfam" id="PF10086">
    <property type="entry name" value="YhfC"/>
    <property type="match status" value="2"/>
</dbReference>
<dbReference type="OrthoDB" id="9807167at2"/>
<keyword evidence="1" id="KW-0812">Transmembrane</keyword>
<organism evidence="2 4">
    <name type="scientific">Aneurinibacillus migulanus</name>
    <name type="common">Bacillus migulanus</name>
    <dbReference type="NCBI Taxonomy" id="47500"/>
    <lineage>
        <taxon>Bacteria</taxon>
        <taxon>Bacillati</taxon>
        <taxon>Bacillota</taxon>
        <taxon>Bacilli</taxon>
        <taxon>Bacillales</taxon>
        <taxon>Paenibacillaceae</taxon>
        <taxon>Aneurinibacillus group</taxon>
        <taxon>Aneurinibacillus</taxon>
    </lineage>
</organism>
<feature type="transmembrane region" description="Helical" evidence="1">
    <location>
        <begin position="198"/>
        <end position="219"/>
    </location>
</feature>
<feature type="transmembrane region" description="Helical" evidence="1">
    <location>
        <begin position="31"/>
        <end position="53"/>
    </location>
</feature>
<dbReference type="GeneID" id="42306555"/>
<dbReference type="EMBL" id="FNED01000030">
    <property type="protein sequence ID" value="SDJ84307.1"/>
    <property type="molecule type" value="Genomic_DNA"/>
</dbReference>
<dbReference type="PATRIC" id="fig|47500.8.peg.422"/>
<dbReference type="GO" id="GO:0008233">
    <property type="term" value="F:peptidase activity"/>
    <property type="evidence" value="ECO:0007669"/>
    <property type="project" value="UniProtKB-KW"/>
</dbReference>
<keyword evidence="2" id="KW-0645">Protease</keyword>
<dbReference type="InterPro" id="IPR011397">
    <property type="entry name" value="YhfC"/>
</dbReference>
<dbReference type="AlphaFoldDB" id="A0A0D1XT84"/>
<dbReference type="Proteomes" id="UP000037269">
    <property type="component" value="Unassembled WGS sequence"/>
</dbReference>
<evidence type="ECO:0000256" key="1">
    <source>
        <dbReference type="SAM" id="Phobius"/>
    </source>
</evidence>
<feature type="transmembrane region" description="Helical" evidence="1">
    <location>
        <begin position="169"/>
        <end position="192"/>
    </location>
</feature>
<dbReference type="PIRSF" id="PIRSF033101">
    <property type="entry name" value="UCP033101"/>
    <property type="match status" value="1"/>
</dbReference>
<dbReference type="Proteomes" id="UP000182836">
    <property type="component" value="Unassembled WGS sequence"/>
</dbReference>
<feature type="transmembrane region" description="Helical" evidence="1">
    <location>
        <begin position="103"/>
        <end position="128"/>
    </location>
</feature>
<feature type="transmembrane region" description="Helical" evidence="1">
    <location>
        <begin position="140"/>
        <end position="162"/>
    </location>
</feature>
<reference evidence="2 4" key="1">
    <citation type="submission" date="2015-07" db="EMBL/GenBank/DDBJ databases">
        <title>Fjat-14205 dsm 2895.</title>
        <authorList>
            <person name="Liu B."/>
            <person name="Wang J."/>
            <person name="Zhu Y."/>
            <person name="Liu G."/>
            <person name="Chen Q."/>
            <person name="Chen Z."/>
            <person name="Lan J."/>
            <person name="Che J."/>
            <person name="Ge C."/>
            <person name="Shi H."/>
            <person name="Pan Z."/>
            <person name="Liu X."/>
        </authorList>
    </citation>
    <scope>NUCLEOTIDE SEQUENCE [LARGE SCALE GENOMIC DNA]</scope>
    <source>
        <strain evidence="2 4">DSM 2895</strain>
    </source>
</reference>
<sequence>MIGITFATVISIGLPLTALLYACCKKRYIPFVLGVLAFVVSQVLIRIPILQYLGEHSTVYSMFSAMQPVLFAIVIGLSAGIFEELARFISMRFFMVQRDWQSGFFFGAGHGGIEAVLFVGSSAVFLLFSSTAIAYSNTYFISGIERFFAMLLHIGLSIIVLQGVVRKRFLYVVLVIIIHGVVDALAGILPLYVPKDSALLVVEVTVAVIALAVFNYSLWIKRKGVLQ</sequence>
<dbReference type="STRING" id="47500.AF333_15355"/>
<keyword evidence="1" id="KW-1133">Transmembrane helix</keyword>
<dbReference type="GO" id="GO:0006508">
    <property type="term" value="P:proteolysis"/>
    <property type="evidence" value="ECO:0007669"/>
    <property type="project" value="UniProtKB-KW"/>
</dbReference>
<keyword evidence="2" id="KW-0378">Hydrolase</keyword>
<proteinExistence type="predicted"/>
<protein>
    <submittedName>
        <fullName evidence="2">CAAX protease</fullName>
    </submittedName>
</protein>
<feature type="transmembrane region" description="Helical" evidence="1">
    <location>
        <begin position="59"/>
        <end position="82"/>
    </location>
</feature>
<feature type="transmembrane region" description="Helical" evidence="1">
    <location>
        <begin position="6"/>
        <end position="24"/>
    </location>
</feature>
<gene>
    <name evidence="2" type="ORF">AF333_15355</name>
    <name evidence="3" type="ORF">SAMN04487909_1304</name>
</gene>
<evidence type="ECO:0000313" key="3">
    <source>
        <dbReference type="EMBL" id="SDJ84307.1"/>
    </source>
</evidence>